<reference evidence="1 2" key="1">
    <citation type="submission" date="2015-01" db="EMBL/GenBank/DDBJ databases">
        <title>Evolution of Trichinella species and genotypes.</title>
        <authorList>
            <person name="Korhonen P.K."/>
            <person name="Edoardo P."/>
            <person name="Giuseppe L.R."/>
            <person name="Gasser R.B."/>
        </authorList>
    </citation>
    <scope>NUCLEOTIDE SEQUENCE [LARGE SCALE GENOMIC DNA]</scope>
    <source>
        <strain evidence="1">ISS3</strain>
    </source>
</reference>
<gene>
    <name evidence="1" type="ORF">T01_16095</name>
</gene>
<dbReference type="InParanoid" id="A0A0V1BDN7"/>
<protein>
    <submittedName>
        <fullName evidence="1">Uncharacterized protein</fullName>
    </submittedName>
</protein>
<evidence type="ECO:0000313" key="1">
    <source>
        <dbReference type="EMBL" id="KRY35038.1"/>
    </source>
</evidence>
<dbReference type="STRING" id="6334.A0A0V1BDN7"/>
<dbReference type="OrthoDB" id="5809150at2759"/>
<dbReference type="AlphaFoldDB" id="A0A0V1BDN7"/>
<accession>A0A0V1BDN7</accession>
<evidence type="ECO:0000313" key="2">
    <source>
        <dbReference type="Proteomes" id="UP000054776"/>
    </source>
</evidence>
<proteinExistence type="predicted"/>
<sequence length="152" mass="18384">MDSEDELKMRCQLKYPNLWYRSSCTITHRLIAEGIHKYDMQSNRVTSRSDNTLPMYHSNIKLSPSYGYTPPRYGAPYRTYVHHMDVDDAVDLYKKRCMTSSALVKYWLTPTNSETRRRRELREFEPLYQPSYYRMKNELPRPWRSFTHRLIS</sequence>
<dbReference type="Proteomes" id="UP000054776">
    <property type="component" value="Unassembled WGS sequence"/>
</dbReference>
<comment type="caution">
    <text evidence="1">The sequence shown here is derived from an EMBL/GenBank/DDBJ whole genome shotgun (WGS) entry which is preliminary data.</text>
</comment>
<dbReference type="EMBL" id="JYDH01000058">
    <property type="protein sequence ID" value="KRY35038.1"/>
    <property type="molecule type" value="Genomic_DNA"/>
</dbReference>
<keyword evidence="2" id="KW-1185">Reference proteome</keyword>
<name>A0A0V1BDN7_TRISP</name>
<organism evidence="1 2">
    <name type="scientific">Trichinella spiralis</name>
    <name type="common">Trichina worm</name>
    <dbReference type="NCBI Taxonomy" id="6334"/>
    <lineage>
        <taxon>Eukaryota</taxon>
        <taxon>Metazoa</taxon>
        <taxon>Ecdysozoa</taxon>
        <taxon>Nematoda</taxon>
        <taxon>Enoplea</taxon>
        <taxon>Dorylaimia</taxon>
        <taxon>Trichinellida</taxon>
        <taxon>Trichinellidae</taxon>
        <taxon>Trichinella</taxon>
    </lineage>
</organism>